<dbReference type="InterPro" id="IPR038060">
    <property type="entry name" value="C12orf66-like_central_sf"/>
</dbReference>
<organism evidence="1 2">
    <name type="scientific">Mucor velutinosus</name>
    <dbReference type="NCBI Taxonomy" id="708070"/>
    <lineage>
        <taxon>Eukaryota</taxon>
        <taxon>Fungi</taxon>
        <taxon>Fungi incertae sedis</taxon>
        <taxon>Mucoromycota</taxon>
        <taxon>Mucoromycotina</taxon>
        <taxon>Mucoromycetes</taxon>
        <taxon>Mucorales</taxon>
        <taxon>Mucorineae</taxon>
        <taxon>Mucoraceae</taxon>
        <taxon>Mucor</taxon>
    </lineage>
</organism>
<proteinExistence type="predicted"/>
<keyword evidence="2" id="KW-1185">Reference proteome</keyword>
<evidence type="ECO:0000313" key="2">
    <source>
        <dbReference type="Proteomes" id="UP001304243"/>
    </source>
</evidence>
<dbReference type="AlphaFoldDB" id="A0AAN7D6P6"/>
<dbReference type="GeneID" id="89957199"/>
<accession>A0AAN7D6P6</accession>
<dbReference type="Proteomes" id="UP001304243">
    <property type="component" value="Unassembled WGS sequence"/>
</dbReference>
<evidence type="ECO:0000313" key="1">
    <source>
        <dbReference type="EMBL" id="KAK4508890.1"/>
    </source>
</evidence>
<dbReference type="GO" id="GO:0061462">
    <property type="term" value="P:protein localization to lysosome"/>
    <property type="evidence" value="ECO:0007669"/>
    <property type="project" value="TreeGrafter"/>
</dbReference>
<comment type="caution">
    <text evidence="1">The sequence shown here is derived from an EMBL/GenBank/DDBJ whole genome shotgun (WGS) entry which is preliminary data.</text>
</comment>
<sequence length="446" mass="50999">MEDQCLSILKALGAFDYAAANKLILKASRIYQPLGSIFTKLFSCEASFTQLQFLRSRWFVMRKDTSLEVVYANIASELPKEILNIVSATTLSNQDKNSTIVIMDALTKFCHIRRDMINLYQLILAQSIKGEFDEILVEMESIQKKTMELNLQKDLALLGLGVEKEVSILTCLIRARTAITNYAFQDACIALYQTKQDLTDWKRLCQEQDYPEKSSSRPDEIKETSTWRFPLFGGGQSESKIHHKQGDVWPNTIRWHARVLGNLTAKMTLFFNTILLEKESVVSDENPEKSLWKGLTIDYYEQICTFKKKFGAHSVSLVYEVTADTPFYPQGYVCPGTTYEAPQGIHSFPFIYCHPKEPPNKHLPNIISIIQGSKHKLNDPKTGPIYFFDSTIGSTYYLMRIDKHAVMVIIYLDKHAHREPATMEFLTNIVTSLRGSTVIEELIRID</sequence>
<dbReference type="PANTHER" id="PTHR31581:SF1">
    <property type="entry name" value="KICSTOR SUBUNIT 2"/>
    <property type="match status" value="1"/>
</dbReference>
<name>A0AAN7D6P6_9FUNG</name>
<dbReference type="GO" id="GO:0042149">
    <property type="term" value="P:cellular response to glucose starvation"/>
    <property type="evidence" value="ECO:0007669"/>
    <property type="project" value="TreeGrafter"/>
</dbReference>
<dbReference type="GO" id="GO:0034198">
    <property type="term" value="P:cellular response to amino acid starvation"/>
    <property type="evidence" value="ECO:0007669"/>
    <property type="project" value="TreeGrafter"/>
</dbReference>
<dbReference type="InterPro" id="IPR018544">
    <property type="entry name" value="KICS_2"/>
</dbReference>
<dbReference type="RefSeq" id="XP_064675556.1">
    <property type="nucleotide sequence ID" value="XM_064832677.1"/>
</dbReference>
<dbReference type="Gene3D" id="1.10.3450.30">
    <property type="match status" value="1"/>
</dbReference>
<reference evidence="1 2" key="1">
    <citation type="submission" date="2022-11" db="EMBL/GenBank/DDBJ databases">
        <title>Mucor velutinosus strain NIH1002 WGS.</title>
        <authorList>
            <person name="Subramanian P."/>
            <person name="Mullikin J.C."/>
            <person name="Segre J.A."/>
            <person name="Zelazny A.M."/>
        </authorList>
    </citation>
    <scope>NUCLEOTIDE SEQUENCE [LARGE SCALE GENOMIC DNA]</scope>
    <source>
        <strain evidence="1 2">NIH1002</strain>
    </source>
</reference>
<dbReference type="PANTHER" id="PTHR31581">
    <property type="entry name" value="KICSTOR COMPLEX PROTEIN C12ORF66"/>
    <property type="match status" value="1"/>
</dbReference>
<dbReference type="EMBL" id="JASEJX010000043">
    <property type="protein sequence ID" value="KAK4508890.1"/>
    <property type="molecule type" value="Genomic_DNA"/>
</dbReference>
<gene>
    <name evidence="1" type="ORF">ATC70_013513</name>
</gene>
<dbReference type="SUPFAM" id="SSF158548">
    <property type="entry name" value="FLJ32549 domain-like"/>
    <property type="match status" value="1"/>
</dbReference>
<protein>
    <submittedName>
        <fullName evidence="1">Uncharacterized protein</fullName>
    </submittedName>
</protein>
<dbReference type="Pfam" id="PF09404">
    <property type="entry name" value="C12orf66_like"/>
    <property type="match status" value="1"/>
</dbReference>
<dbReference type="GO" id="GO:1904262">
    <property type="term" value="P:negative regulation of TORC1 signaling"/>
    <property type="evidence" value="ECO:0007669"/>
    <property type="project" value="TreeGrafter"/>
</dbReference>
<dbReference type="SUPFAM" id="SSF160651">
    <property type="entry name" value="FLJ32549 C-terminal domain-like"/>
    <property type="match status" value="1"/>
</dbReference>